<dbReference type="InterPro" id="IPR029058">
    <property type="entry name" value="AB_hydrolase_fold"/>
</dbReference>
<evidence type="ECO:0000313" key="5">
    <source>
        <dbReference type="Proteomes" id="UP000660729"/>
    </source>
</evidence>
<organism evidence="4 5">
    <name type="scientific">Pseudocercospora fuligena</name>
    <dbReference type="NCBI Taxonomy" id="685502"/>
    <lineage>
        <taxon>Eukaryota</taxon>
        <taxon>Fungi</taxon>
        <taxon>Dikarya</taxon>
        <taxon>Ascomycota</taxon>
        <taxon>Pezizomycotina</taxon>
        <taxon>Dothideomycetes</taxon>
        <taxon>Dothideomycetidae</taxon>
        <taxon>Mycosphaerellales</taxon>
        <taxon>Mycosphaerellaceae</taxon>
        <taxon>Pseudocercospora</taxon>
    </lineage>
</organism>
<comment type="caution">
    <text evidence="4">The sequence shown here is derived from an EMBL/GenBank/DDBJ whole genome shotgun (WGS) entry which is preliminary data.</text>
</comment>
<comment type="similarity">
    <text evidence="1">Belongs to the AB hydrolase superfamily.</text>
</comment>
<protein>
    <submittedName>
        <fullName evidence="4">Abhydrolase domain-containing protein C22H12.03</fullName>
    </submittedName>
</protein>
<keyword evidence="5" id="KW-1185">Reference proteome</keyword>
<name>A0A8H6RDL6_9PEZI</name>
<dbReference type="EMBL" id="JABCIY010000177">
    <property type="protein sequence ID" value="KAF7189915.1"/>
    <property type="molecule type" value="Genomic_DNA"/>
</dbReference>
<dbReference type="SUPFAM" id="SSF53474">
    <property type="entry name" value="alpha/beta-Hydrolases"/>
    <property type="match status" value="1"/>
</dbReference>
<dbReference type="PANTHER" id="PTHR46118">
    <property type="entry name" value="PROTEIN ABHD11"/>
    <property type="match status" value="1"/>
</dbReference>
<dbReference type="Pfam" id="PF12697">
    <property type="entry name" value="Abhydrolase_6"/>
    <property type="match status" value="1"/>
</dbReference>
<dbReference type="Proteomes" id="UP000660729">
    <property type="component" value="Unassembled WGS sequence"/>
</dbReference>
<feature type="domain" description="AB hydrolase-1" evidence="3">
    <location>
        <begin position="116"/>
        <end position="354"/>
    </location>
</feature>
<keyword evidence="2 4" id="KW-0378">Hydrolase</keyword>
<dbReference type="PANTHER" id="PTHR46118:SF4">
    <property type="entry name" value="PROTEIN ABHD11"/>
    <property type="match status" value="1"/>
</dbReference>
<accession>A0A8H6RDL6</accession>
<reference evidence="4" key="1">
    <citation type="submission" date="2020-04" db="EMBL/GenBank/DDBJ databases">
        <title>Draft genome resource of the tomato pathogen Pseudocercospora fuligena.</title>
        <authorList>
            <person name="Zaccaron A."/>
        </authorList>
    </citation>
    <scope>NUCLEOTIDE SEQUENCE</scope>
    <source>
        <strain evidence="4">PF001</strain>
    </source>
</reference>
<dbReference type="AlphaFoldDB" id="A0A8H6RDL6"/>
<evidence type="ECO:0000259" key="3">
    <source>
        <dbReference type="Pfam" id="PF12697"/>
    </source>
</evidence>
<dbReference type="InterPro" id="IPR000073">
    <property type="entry name" value="AB_hydrolase_1"/>
</dbReference>
<gene>
    <name evidence="4" type="ORF">HII31_08737</name>
</gene>
<dbReference type="Gene3D" id="3.40.50.1820">
    <property type="entry name" value="alpha/beta hydrolase"/>
    <property type="match status" value="1"/>
</dbReference>
<proteinExistence type="inferred from homology"/>
<evidence type="ECO:0000256" key="1">
    <source>
        <dbReference type="ARBA" id="ARBA00008645"/>
    </source>
</evidence>
<sequence>MLQADVEIFFSRELCQVKVNRSSHNLYIPTTRFPDIQAILHPARYQRQSADTVSLYGQLGRSIIPMLARRALPRLQQPFRQYAKRPYSTSELSNGIKMAYEFYEPENGVSAQGSPIVFVHGLFGSKRNHRSISKQLVRDLKRPIYAVDTRNHGDSSHDPRHDYVALAEDLELFLRENKIKDSCLIGHSMGAKTVMTVALRKQVKIGSLIPVDNAPVDAALKSDFAKYIVGMRKIEESKVKSLKDADKILSEYEESLPIRQFLLTNLMRDEEGHQKFKVPLKYLTPSLNGLGDFPFNDPDEARWEGPTLIVRGTQSHYVADDMLPVCGRFFPNFELANIDCGHWVISEKPEEFRQAVIEFLTKTKD</sequence>
<dbReference type="GO" id="GO:0052689">
    <property type="term" value="F:carboxylic ester hydrolase activity"/>
    <property type="evidence" value="ECO:0007669"/>
    <property type="project" value="TreeGrafter"/>
</dbReference>
<dbReference type="OrthoDB" id="8119704at2759"/>
<evidence type="ECO:0000256" key="2">
    <source>
        <dbReference type="ARBA" id="ARBA00022801"/>
    </source>
</evidence>
<dbReference type="FunFam" id="3.40.50.1820:FF:000039">
    <property type="entry name" value="Esterase ybfF"/>
    <property type="match status" value="1"/>
</dbReference>
<dbReference type="GO" id="GO:0005739">
    <property type="term" value="C:mitochondrion"/>
    <property type="evidence" value="ECO:0007669"/>
    <property type="project" value="TreeGrafter"/>
</dbReference>
<evidence type="ECO:0000313" key="4">
    <source>
        <dbReference type="EMBL" id="KAF7189915.1"/>
    </source>
</evidence>